<keyword evidence="1" id="KW-0548">Nucleotidyltransferase</keyword>
<protein>
    <submittedName>
        <fullName evidence="1">Galactose-1-phosphate uridylyltransferase</fullName>
    </submittedName>
</protein>
<dbReference type="Proteomes" id="UP000034753">
    <property type="component" value="Unassembled WGS sequence"/>
</dbReference>
<dbReference type="GO" id="GO:0016779">
    <property type="term" value="F:nucleotidyltransferase activity"/>
    <property type="evidence" value="ECO:0007669"/>
    <property type="project" value="UniProtKB-KW"/>
</dbReference>
<sequence>MGNFSHKKRRQADYWGRNFVSNKNIGELTLEQNNLIFKTFRERMELYESMGKVYIFNNSGEHAGESIGHPHTQLVVIPKGVEDEIPPLPDASDRGEVLETEHFEIFCPKTSEWPGEVWIKPKKDRGSYAGITSEEITDLAKSVYRVINALKVREGKSFPFNFYIKPESDWYFRFIPRLKHLGGFEIGTGIAVNIEDPKETFTLLLSEFRGDKE</sequence>
<dbReference type="SUPFAM" id="SSF54197">
    <property type="entry name" value="HIT-like"/>
    <property type="match status" value="2"/>
</dbReference>
<reference evidence="1 2" key="1">
    <citation type="journal article" date="2015" name="Nature">
        <title>rRNA introns, odd ribosomes, and small enigmatic genomes across a large radiation of phyla.</title>
        <authorList>
            <person name="Brown C.T."/>
            <person name="Hug L.A."/>
            <person name="Thomas B.C."/>
            <person name="Sharon I."/>
            <person name="Castelle C.J."/>
            <person name="Singh A."/>
            <person name="Wilkins M.J."/>
            <person name="Williams K.H."/>
            <person name="Banfield J.F."/>
        </authorList>
    </citation>
    <scope>NUCLEOTIDE SEQUENCE [LARGE SCALE GENOMIC DNA]</scope>
</reference>
<evidence type="ECO:0000313" key="2">
    <source>
        <dbReference type="Proteomes" id="UP000034753"/>
    </source>
</evidence>
<dbReference type="PANTHER" id="PTHR42763:SF2">
    <property type="entry name" value="ADP-GLUCOSE PHOSPHORYLASE"/>
    <property type="match status" value="1"/>
</dbReference>
<gene>
    <name evidence="1" type="ORF">UU67_C0082G0006</name>
</gene>
<accession>A0A0G0ZDT2</accession>
<dbReference type="AlphaFoldDB" id="A0A0G0ZDT2"/>
<dbReference type="PANTHER" id="PTHR42763">
    <property type="entry name" value="ADP-GLUCOSE PHOSPHORYLASE"/>
    <property type="match status" value="1"/>
</dbReference>
<name>A0A0G0ZDT2_9BACT</name>
<proteinExistence type="predicted"/>
<keyword evidence="1" id="KW-0808">Transferase</keyword>
<evidence type="ECO:0000313" key="1">
    <source>
        <dbReference type="EMBL" id="KKS11163.1"/>
    </source>
</evidence>
<dbReference type="InterPro" id="IPR036265">
    <property type="entry name" value="HIT-like_sf"/>
</dbReference>
<dbReference type="Gene3D" id="3.30.428.10">
    <property type="entry name" value="HIT-like"/>
    <property type="match status" value="2"/>
</dbReference>
<comment type="caution">
    <text evidence="1">The sequence shown here is derived from an EMBL/GenBank/DDBJ whole genome shotgun (WGS) entry which is preliminary data.</text>
</comment>
<dbReference type="InterPro" id="IPR053177">
    <property type="entry name" value="ADP-glucose_phosphorylase"/>
</dbReference>
<organism evidence="1 2">
    <name type="scientific">Candidatus Daviesbacteria bacterium GW2011_GWB1_41_5</name>
    <dbReference type="NCBI Taxonomy" id="1618429"/>
    <lineage>
        <taxon>Bacteria</taxon>
        <taxon>Candidatus Daviesiibacteriota</taxon>
    </lineage>
</organism>
<dbReference type="EMBL" id="LCBN01000082">
    <property type="protein sequence ID" value="KKS11163.1"/>
    <property type="molecule type" value="Genomic_DNA"/>
</dbReference>